<evidence type="ECO:0000256" key="1">
    <source>
        <dbReference type="SAM" id="MobiDB-lite"/>
    </source>
</evidence>
<protein>
    <submittedName>
        <fullName evidence="2">Uncharacterized protein</fullName>
    </submittedName>
</protein>
<feature type="region of interest" description="Disordered" evidence="1">
    <location>
        <begin position="177"/>
        <end position="215"/>
    </location>
</feature>
<sequence length="215" mass="24336">MVGVIAGWLMSTASSRSAARQTLSARSVLEARQLAVRTVVALDDFVGACHAAVSDTPEFNPADPSEFIFHIDDPRLNLPRDVDWSVLQPDLAEQLLWMPNRVRNVLDGLDSLEVAPPAFNELFERREEDFSRLGIRALDLIESLSLEYKLQIPERPTYYDPRAEFLRRINRILQARSRRHEGEARQKGEGSNITTLFPKPRRDTTPSILDGDPKS</sequence>
<reference evidence="2 3" key="1">
    <citation type="submission" date="2016-02" db="EMBL/GenBank/DDBJ databases">
        <title>Genome sequencing of a beta-galactosidase producing bacteria Rhizobium sp. 59.</title>
        <authorList>
            <person name="Wang D."/>
            <person name="Kot W."/>
            <person name="Qin Y."/>
            <person name="Hansen L."/>
            <person name="Naqvi K."/>
            <person name="Rensing C."/>
        </authorList>
    </citation>
    <scope>NUCLEOTIDE SEQUENCE [LARGE SCALE GENOMIC DNA]</scope>
    <source>
        <strain evidence="2 3">59</strain>
    </source>
</reference>
<evidence type="ECO:0000313" key="2">
    <source>
        <dbReference type="EMBL" id="OJF99086.1"/>
    </source>
</evidence>
<dbReference type="Proteomes" id="UP000182661">
    <property type="component" value="Unassembled WGS sequence"/>
</dbReference>
<evidence type="ECO:0000313" key="3">
    <source>
        <dbReference type="Proteomes" id="UP000182661"/>
    </source>
</evidence>
<dbReference type="EMBL" id="LSRP01000073">
    <property type="protein sequence ID" value="OJF99086.1"/>
    <property type="molecule type" value="Genomic_DNA"/>
</dbReference>
<comment type="caution">
    <text evidence="2">The sequence shown here is derived from an EMBL/GenBank/DDBJ whole genome shotgun (WGS) entry which is preliminary data.</text>
</comment>
<accession>A0A657LWW6</accession>
<organism evidence="2 3">
    <name type="scientific">Pararhizobium antarcticum</name>
    <dbReference type="NCBI Taxonomy" id="1798805"/>
    <lineage>
        <taxon>Bacteria</taxon>
        <taxon>Pseudomonadati</taxon>
        <taxon>Pseudomonadota</taxon>
        <taxon>Alphaproteobacteria</taxon>
        <taxon>Hyphomicrobiales</taxon>
        <taxon>Rhizobiaceae</taxon>
        <taxon>Rhizobium/Agrobacterium group</taxon>
        <taxon>Pararhizobium</taxon>
    </lineage>
</organism>
<keyword evidence="3" id="KW-1185">Reference proteome</keyword>
<name>A0A657LWW6_9HYPH</name>
<dbReference type="AlphaFoldDB" id="A0A657LWW6"/>
<proteinExistence type="predicted"/>
<gene>
    <name evidence="2" type="ORF">AX760_14015</name>
</gene>